<dbReference type="SUPFAM" id="SSF52540">
    <property type="entry name" value="P-loop containing nucleoside triphosphate hydrolases"/>
    <property type="match status" value="1"/>
</dbReference>
<dbReference type="EMBL" id="JAENIJ010000027">
    <property type="protein sequence ID" value="MBK1883752.1"/>
    <property type="molecule type" value="Genomic_DNA"/>
</dbReference>
<feature type="compositionally biased region" description="Polar residues" evidence="1">
    <location>
        <begin position="124"/>
        <end position="140"/>
    </location>
</feature>
<keyword evidence="4" id="KW-1185">Reference proteome</keyword>
<protein>
    <recommendedName>
        <fullName evidence="2">CobW/HypB/UreG nucleotide-binding domain-containing protein</fullName>
    </recommendedName>
</protein>
<feature type="region of interest" description="Disordered" evidence="1">
    <location>
        <begin position="124"/>
        <end position="148"/>
    </location>
</feature>
<reference evidence="3" key="1">
    <citation type="submission" date="2021-01" db="EMBL/GenBank/DDBJ databases">
        <title>Modified the classification status of verrucomicrobia.</title>
        <authorList>
            <person name="Feng X."/>
        </authorList>
    </citation>
    <scope>NUCLEOTIDE SEQUENCE</scope>
    <source>
        <strain evidence="3">KCTC 22041</strain>
    </source>
</reference>
<feature type="region of interest" description="Disordered" evidence="1">
    <location>
        <begin position="56"/>
        <end position="103"/>
    </location>
</feature>
<evidence type="ECO:0000313" key="3">
    <source>
        <dbReference type="EMBL" id="MBK1883752.1"/>
    </source>
</evidence>
<feature type="domain" description="CobW/HypB/UreG nucleotide-binding" evidence="2">
    <location>
        <begin position="15"/>
        <end position="43"/>
    </location>
</feature>
<name>A0A934SCR9_9BACT</name>
<dbReference type="InterPro" id="IPR027417">
    <property type="entry name" value="P-loop_NTPase"/>
</dbReference>
<gene>
    <name evidence="3" type="ORF">JIN85_15140</name>
</gene>
<dbReference type="Proteomes" id="UP000603141">
    <property type="component" value="Unassembled WGS sequence"/>
</dbReference>
<dbReference type="Pfam" id="PF02492">
    <property type="entry name" value="cobW"/>
    <property type="match status" value="1"/>
</dbReference>
<dbReference type="InterPro" id="IPR003495">
    <property type="entry name" value="CobW/HypB/UreG_nucleotide-bd"/>
</dbReference>
<sequence>MPDALSPPFFDGMNVTLITGFLGAGKTTFLSRLIHEHATIRKLGFIEIRKEQFQKDPDIPAKRQGPSHHIGSSLARSVWPKEYSQVPTKDRRSELGGGNPEFHRHTTVMSDFCLRHAAEANRSLIGNSGLQVSPPSSLRTASDRPRYG</sequence>
<evidence type="ECO:0000259" key="2">
    <source>
        <dbReference type="Pfam" id="PF02492"/>
    </source>
</evidence>
<proteinExistence type="predicted"/>
<dbReference type="Gene3D" id="3.40.50.300">
    <property type="entry name" value="P-loop containing nucleotide triphosphate hydrolases"/>
    <property type="match status" value="1"/>
</dbReference>
<dbReference type="AlphaFoldDB" id="A0A934SCR9"/>
<comment type="caution">
    <text evidence="3">The sequence shown here is derived from an EMBL/GenBank/DDBJ whole genome shotgun (WGS) entry which is preliminary data.</text>
</comment>
<accession>A0A934SCR9</accession>
<organism evidence="3 4">
    <name type="scientific">Luteolibacter pohnpeiensis</name>
    <dbReference type="NCBI Taxonomy" id="454153"/>
    <lineage>
        <taxon>Bacteria</taxon>
        <taxon>Pseudomonadati</taxon>
        <taxon>Verrucomicrobiota</taxon>
        <taxon>Verrucomicrobiia</taxon>
        <taxon>Verrucomicrobiales</taxon>
        <taxon>Verrucomicrobiaceae</taxon>
        <taxon>Luteolibacter</taxon>
    </lineage>
</organism>
<evidence type="ECO:0000256" key="1">
    <source>
        <dbReference type="SAM" id="MobiDB-lite"/>
    </source>
</evidence>
<evidence type="ECO:0000313" key="4">
    <source>
        <dbReference type="Proteomes" id="UP000603141"/>
    </source>
</evidence>